<evidence type="ECO:0000313" key="4">
    <source>
        <dbReference type="Proteomes" id="UP000193411"/>
    </source>
</evidence>
<feature type="region of interest" description="Disordered" evidence="1">
    <location>
        <begin position="166"/>
        <end position="201"/>
    </location>
</feature>
<evidence type="ECO:0000256" key="1">
    <source>
        <dbReference type="SAM" id="MobiDB-lite"/>
    </source>
</evidence>
<evidence type="ECO:0000313" key="3">
    <source>
        <dbReference type="EMBL" id="ORZ41102.1"/>
    </source>
</evidence>
<protein>
    <submittedName>
        <fullName evidence="3">Uncharacterized protein</fullName>
    </submittedName>
</protein>
<name>A0A1Y2I6I5_9FUNG</name>
<dbReference type="AlphaFoldDB" id="A0A1Y2I6I5"/>
<keyword evidence="4" id="KW-1185">Reference proteome</keyword>
<keyword evidence="2" id="KW-1133">Transmembrane helix</keyword>
<comment type="caution">
    <text evidence="3">The sequence shown here is derived from an EMBL/GenBank/DDBJ whole genome shotgun (WGS) entry which is preliminary data.</text>
</comment>
<feature type="transmembrane region" description="Helical" evidence="2">
    <location>
        <begin position="296"/>
        <end position="320"/>
    </location>
</feature>
<proteinExistence type="predicted"/>
<gene>
    <name evidence="3" type="ORF">BCR44DRAFT_96215</name>
</gene>
<organism evidence="3 4">
    <name type="scientific">Catenaria anguillulae PL171</name>
    <dbReference type="NCBI Taxonomy" id="765915"/>
    <lineage>
        <taxon>Eukaryota</taxon>
        <taxon>Fungi</taxon>
        <taxon>Fungi incertae sedis</taxon>
        <taxon>Blastocladiomycota</taxon>
        <taxon>Blastocladiomycetes</taxon>
        <taxon>Blastocladiales</taxon>
        <taxon>Catenariaceae</taxon>
        <taxon>Catenaria</taxon>
    </lineage>
</organism>
<reference evidence="3 4" key="1">
    <citation type="submission" date="2016-07" db="EMBL/GenBank/DDBJ databases">
        <title>Pervasive Adenine N6-methylation of Active Genes in Fungi.</title>
        <authorList>
            <consortium name="DOE Joint Genome Institute"/>
            <person name="Mondo S.J."/>
            <person name="Dannebaum R.O."/>
            <person name="Kuo R.C."/>
            <person name="Labutti K."/>
            <person name="Haridas S."/>
            <person name="Kuo A."/>
            <person name="Salamov A."/>
            <person name="Ahrendt S.R."/>
            <person name="Lipzen A."/>
            <person name="Sullivan W."/>
            <person name="Andreopoulos W.B."/>
            <person name="Clum A."/>
            <person name="Lindquist E."/>
            <person name="Daum C."/>
            <person name="Ramamoorthy G.K."/>
            <person name="Gryganskyi A."/>
            <person name="Culley D."/>
            <person name="Magnuson J.K."/>
            <person name="James T.Y."/>
            <person name="O'Malley M.A."/>
            <person name="Stajich J.E."/>
            <person name="Spatafora J.W."/>
            <person name="Visel A."/>
            <person name="Grigoriev I.V."/>
        </authorList>
    </citation>
    <scope>NUCLEOTIDE SEQUENCE [LARGE SCALE GENOMIC DNA]</scope>
    <source>
        <strain evidence="3 4">PL171</strain>
    </source>
</reference>
<keyword evidence="2" id="KW-0472">Membrane</keyword>
<sequence>MSNNSLQSFHVFNRSSPAFTTEYTASCPGKSFATRIDFEAMHLAPSVPVWPYGFLLHCSDGSPALPVNYHAGKSVVNDYDVEQSLGPLVASGIRDVSARHGGMLSQFGYGGVQVPLQVGAGFMGNDVWRQSESMYAACVLKGLSVWVNAYGIFSLRFDFTCPPTTPASTTTISTESAPSGLSIASSTSPLSPPSFASSATNQLASSTGSSLTSTQSAVHSTPVPTPITTTITLVGSNSVPTTIVTVITPGAPLIPLTVTLGGGHSTVILTQIPGATTFTTLMPAFSQSAPDWTDDIALLLILIIAMSLATAAAAAALVYVRMRPGESKQDEGSGAAKVAVELADLGGPVRQEQLGQSQGIGSHEGVPPVYLVVEVAVPGLVEERTGGGQDKLPSLG</sequence>
<dbReference type="Proteomes" id="UP000193411">
    <property type="component" value="Unassembled WGS sequence"/>
</dbReference>
<accession>A0A1Y2I6I5</accession>
<keyword evidence="2" id="KW-0812">Transmembrane</keyword>
<evidence type="ECO:0000256" key="2">
    <source>
        <dbReference type="SAM" id="Phobius"/>
    </source>
</evidence>
<dbReference type="EMBL" id="MCFL01000002">
    <property type="protein sequence ID" value="ORZ41102.1"/>
    <property type="molecule type" value="Genomic_DNA"/>
</dbReference>